<reference evidence="1 2" key="1">
    <citation type="submission" date="2013-12" db="EMBL/GenBank/DDBJ databases">
        <authorList>
            <consortium name="DOE Joint Genome Institute"/>
            <person name="Eisen J."/>
            <person name="Huntemann M."/>
            <person name="Han J."/>
            <person name="Chen A."/>
            <person name="Kyrpides N."/>
            <person name="Mavromatis K."/>
            <person name="Markowitz V."/>
            <person name="Palaniappan K."/>
            <person name="Ivanova N."/>
            <person name="Schaumberg A."/>
            <person name="Pati A."/>
            <person name="Liolios K."/>
            <person name="Nordberg H.P."/>
            <person name="Cantor M.N."/>
            <person name="Hua S.X."/>
            <person name="Woyke T."/>
        </authorList>
    </citation>
    <scope>NUCLEOTIDE SEQUENCE [LARGE SCALE GENOMIC DNA]</scope>
    <source>
        <strain evidence="2">DSM 19437</strain>
    </source>
</reference>
<evidence type="ECO:0000313" key="1">
    <source>
        <dbReference type="EMBL" id="AHF17237.1"/>
    </source>
</evidence>
<dbReference type="HOGENOM" id="CLU_2992099_0_0_10"/>
<proteinExistence type="predicted"/>
<dbReference type="KEGG" id="nso:NIASO_04290"/>
<gene>
    <name evidence="1" type="ORF">NIASO_04290</name>
</gene>
<dbReference type="EMBL" id="CP007035">
    <property type="protein sequence ID" value="AHF17237.1"/>
    <property type="molecule type" value="Genomic_DNA"/>
</dbReference>
<evidence type="ECO:0000313" key="2">
    <source>
        <dbReference type="Proteomes" id="UP000003586"/>
    </source>
</evidence>
<name>W0F2J4_9BACT</name>
<keyword evidence="2" id="KW-1185">Reference proteome</keyword>
<dbReference type="AlphaFoldDB" id="W0F2J4"/>
<organism evidence="1 2">
    <name type="scientific">Niabella soli DSM 19437</name>
    <dbReference type="NCBI Taxonomy" id="929713"/>
    <lineage>
        <taxon>Bacteria</taxon>
        <taxon>Pseudomonadati</taxon>
        <taxon>Bacteroidota</taxon>
        <taxon>Chitinophagia</taxon>
        <taxon>Chitinophagales</taxon>
        <taxon>Chitinophagaceae</taxon>
        <taxon>Niabella</taxon>
    </lineage>
</organism>
<dbReference type="Proteomes" id="UP000003586">
    <property type="component" value="Chromosome"/>
</dbReference>
<protein>
    <submittedName>
        <fullName evidence="1">Uncharacterized protein</fullName>
    </submittedName>
</protein>
<accession>W0F2J4</accession>
<sequence>MFTYGFTQSPPLLRKFINGVENVSKLALHRLKVNGSFLVAYNLLRRYEEKKKEVSFF</sequence>